<keyword evidence="5" id="KW-1185">Reference proteome</keyword>
<protein>
    <submittedName>
        <fullName evidence="4">J domain-containing protein</fullName>
    </submittedName>
</protein>
<evidence type="ECO:0000259" key="3">
    <source>
        <dbReference type="PROSITE" id="PS50076"/>
    </source>
</evidence>
<dbReference type="AlphaFoldDB" id="A0ABD5URK4"/>
<reference evidence="4 5" key="1">
    <citation type="journal article" date="2019" name="Int. J. Syst. Evol. Microbiol.">
        <title>The Global Catalogue of Microorganisms (GCM) 10K type strain sequencing project: providing services to taxonomists for standard genome sequencing and annotation.</title>
        <authorList>
            <consortium name="The Broad Institute Genomics Platform"/>
            <consortium name="The Broad Institute Genome Sequencing Center for Infectious Disease"/>
            <person name="Wu L."/>
            <person name="Ma J."/>
        </authorList>
    </citation>
    <scope>NUCLEOTIDE SEQUENCE [LARGE SCALE GENOMIC DNA]</scope>
    <source>
        <strain evidence="4 5">SKJ47</strain>
    </source>
</reference>
<feature type="compositionally biased region" description="Gly residues" evidence="1">
    <location>
        <begin position="102"/>
        <end position="117"/>
    </location>
</feature>
<dbReference type="SMART" id="SM00271">
    <property type="entry name" value="DnaJ"/>
    <property type="match status" value="1"/>
</dbReference>
<dbReference type="EMBL" id="JBHSXL010000003">
    <property type="protein sequence ID" value="MFC6891743.1"/>
    <property type="molecule type" value="Genomic_DNA"/>
</dbReference>
<name>A0ABD5URK4_9EURY</name>
<feature type="compositionally biased region" description="Basic and acidic residues" evidence="1">
    <location>
        <begin position="73"/>
        <end position="96"/>
    </location>
</feature>
<feature type="region of interest" description="Disordered" evidence="1">
    <location>
        <begin position="58"/>
        <end position="153"/>
    </location>
</feature>
<evidence type="ECO:0000313" key="5">
    <source>
        <dbReference type="Proteomes" id="UP001596296"/>
    </source>
</evidence>
<dbReference type="CDD" id="cd06257">
    <property type="entry name" value="DnaJ"/>
    <property type="match status" value="1"/>
</dbReference>
<accession>A0ABD5URK4</accession>
<dbReference type="RefSeq" id="WP_379740560.1">
    <property type="nucleotide sequence ID" value="NZ_JBHSVN010000001.1"/>
</dbReference>
<sequence>MRNRKLVVGLAATFIGLTVVLAVAGLVVHPILVFVAVPFGLAAYLLWLHASGRLADRVRTRRTSSGRTRGRRSAGDGRAREYERTRASARRNREAAFDGARGTAGGRGGTRSGGAGTHAGARTDRASAAADPAPTRREAAETLGVDPEADQETVRAAYRERAKTLHPDADGGDEAAFKELTRAYDRLRE</sequence>
<feature type="compositionally biased region" description="Basic residues" evidence="1">
    <location>
        <begin position="59"/>
        <end position="72"/>
    </location>
</feature>
<evidence type="ECO:0000313" key="4">
    <source>
        <dbReference type="EMBL" id="MFC6891743.1"/>
    </source>
</evidence>
<dbReference type="Pfam" id="PF00226">
    <property type="entry name" value="DnaJ"/>
    <property type="match status" value="1"/>
</dbReference>
<proteinExistence type="predicted"/>
<keyword evidence="2" id="KW-1133">Transmembrane helix</keyword>
<dbReference type="SUPFAM" id="SSF46565">
    <property type="entry name" value="Chaperone J-domain"/>
    <property type="match status" value="1"/>
</dbReference>
<dbReference type="Gene3D" id="1.10.287.110">
    <property type="entry name" value="DnaJ domain"/>
    <property type="match status" value="1"/>
</dbReference>
<feature type="transmembrane region" description="Helical" evidence="2">
    <location>
        <begin position="32"/>
        <end position="52"/>
    </location>
</feature>
<gene>
    <name evidence="4" type="ORF">ACFQE9_03795</name>
</gene>
<keyword evidence="2" id="KW-0472">Membrane</keyword>
<keyword evidence="2" id="KW-0812">Transmembrane</keyword>
<dbReference type="InterPro" id="IPR036869">
    <property type="entry name" value="J_dom_sf"/>
</dbReference>
<feature type="domain" description="J" evidence="3">
    <location>
        <begin position="138"/>
        <end position="189"/>
    </location>
</feature>
<evidence type="ECO:0000256" key="1">
    <source>
        <dbReference type="SAM" id="MobiDB-lite"/>
    </source>
</evidence>
<dbReference type="Proteomes" id="UP001596296">
    <property type="component" value="Unassembled WGS sequence"/>
</dbReference>
<comment type="caution">
    <text evidence="4">The sequence shown here is derived from an EMBL/GenBank/DDBJ whole genome shotgun (WGS) entry which is preliminary data.</text>
</comment>
<dbReference type="PROSITE" id="PS50076">
    <property type="entry name" value="DNAJ_2"/>
    <property type="match status" value="1"/>
</dbReference>
<evidence type="ECO:0000256" key="2">
    <source>
        <dbReference type="SAM" id="Phobius"/>
    </source>
</evidence>
<organism evidence="4 5">
    <name type="scientific">Halopenitus salinus</name>
    <dbReference type="NCBI Taxonomy" id="1198295"/>
    <lineage>
        <taxon>Archaea</taxon>
        <taxon>Methanobacteriati</taxon>
        <taxon>Methanobacteriota</taxon>
        <taxon>Stenosarchaea group</taxon>
        <taxon>Halobacteria</taxon>
        <taxon>Halobacteriales</taxon>
        <taxon>Haloferacaceae</taxon>
        <taxon>Halopenitus</taxon>
    </lineage>
</organism>
<dbReference type="InterPro" id="IPR001623">
    <property type="entry name" value="DnaJ_domain"/>
</dbReference>